<evidence type="ECO:0000313" key="2">
    <source>
        <dbReference type="Proteomes" id="UP000531561"/>
    </source>
</evidence>
<sequence length="502" mass="57352">MPPWFYRRSISTDETRQIAASHYGDIIVNRWKKKSQDKRQSLLLEAIPNLCEKRWIIPRHGFTPEGKQFPPINIDGQMELRLLEIYHQLLLHWLSSEVLKTNPAVLFALLYNRTVYAPQDWASFDSRQLNSSFLFRHFDVDFSATCIVMYGLGYRQVVDWKAGPGHRADILGFPKAHLVLEAQAHLMVSIRRVVDSILQGIDESTPVAAENSVVELWSPYTNQAFSSPPSFSLANLISLAQTRLEATIDHLWLSQTEPAYMKRYILDMCHGGAYELTKDMGLDGWLYRESLKPSSLAGDRFRDNVAQGEDLPSKYDKALGALELLVWNDINRRCGLLGRTTPQRPGFSDIYTTTKKFQEQGPDILEVNRKSGLLSDLKYTFENELLDYCLANLQIKADIQQKPNTWPKVTIDHTLLFSILDNHLAKSNIKEKSRLYEVSSNLLSDLAASREMFPHWLEGNGLVESFSKHQESTGGILAGHQEGKCDGLEAEWFYRRRVSSRA</sequence>
<dbReference type="EMBL" id="JABFCT010000018">
    <property type="protein sequence ID" value="KAF5869114.1"/>
    <property type="molecule type" value="Genomic_DNA"/>
</dbReference>
<gene>
    <name evidence="1" type="ORF">Bfra_011657</name>
</gene>
<dbReference type="OrthoDB" id="2922289at2759"/>
<comment type="caution">
    <text evidence="1">The sequence shown here is derived from an EMBL/GenBank/DDBJ whole genome shotgun (WGS) entry which is preliminary data.</text>
</comment>
<proteinExistence type="predicted"/>
<dbReference type="RefSeq" id="XP_037188063.1">
    <property type="nucleotide sequence ID" value="XM_037341983.1"/>
</dbReference>
<organism evidence="1 2">
    <name type="scientific">Botrytis fragariae</name>
    <dbReference type="NCBI Taxonomy" id="1964551"/>
    <lineage>
        <taxon>Eukaryota</taxon>
        <taxon>Fungi</taxon>
        <taxon>Dikarya</taxon>
        <taxon>Ascomycota</taxon>
        <taxon>Pezizomycotina</taxon>
        <taxon>Leotiomycetes</taxon>
        <taxon>Helotiales</taxon>
        <taxon>Sclerotiniaceae</taxon>
        <taxon>Botrytis</taxon>
    </lineage>
</organism>
<keyword evidence="2" id="KW-1185">Reference proteome</keyword>
<protein>
    <submittedName>
        <fullName evidence="1">Uncharacterized protein</fullName>
    </submittedName>
</protein>
<evidence type="ECO:0000313" key="1">
    <source>
        <dbReference type="EMBL" id="KAF5869114.1"/>
    </source>
</evidence>
<accession>A0A8H6EE90</accession>
<dbReference type="GeneID" id="59265675"/>
<dbReference type="AlphaFoldDB" id="A0A8H6EE90"/>
<reference evidence="1 2" key="1">
    <citation type="journal article" date="2020" name="Phytopathology">
        <title>A high-quality genome resource of Botrytis fragariae, a new and rapidly spreading fungal pathogen causing strawberry gray mold in the U.S.A.</title>
        <authorList>
            <person name="Wu Y."/>
            <person name="Saski C.A."/>
            <person name="Schnabel G."/>
            <person name="Xiao S."/>
            <person name="Hu M."/>
        </authorList>
    </citation>
    <scope>NUCLEOTIDE SEQUENCE [LARGE SCALE GENOMIC DNA]</scope>
    <source>
        <strain evidence="1 2">BVB16</strain>
    </source>
</reference>
<name>A0A8H6EE90_9HELO</name>
<dbReference type="Proteomes" id="UP000531561">
    <property type="component" value="Unassembled WGS sequence"/>
</dbReference>